<protein>
    <recommendedName>
        <fullName evidence="1">DinB-like domain-containing protein</fullName>
    </recommendedName>
</protein>
<evidence type="ECO:0000313" key="2">
    <source>
        <dbReference type="EMBL" id="EKD44361.1"/>
    </source>
</evidence>
<reference evidence="2" key="1">
    <citation type="journal article" date="2012" name="Science">
        <title>Fermentation, hydrogen, and sulfur metabolism in multiple uncultivated bacterial phyla.</title>
        <authorList>
            <person name="Wrighton K.C."/>
            <person name="Thomas B.C."/>
            <person name="Sharon I."/>
            <person name="Miller C.S."/>
            <person name="Castelle C.J."/>
            <person name="VerBerkmoes N.C."/>
            <person name="Wilkins M.J."/>
            <person name="Hettich R.L."/>
            <person name="Lipton M.S."/>
            <person name="Williams K.H."/>
            <person name="Long P.E."/>
            <person name="Banfield J.F."/>
        </authorList>
    </citation>
    <scope>NUCLEOTIDE SEQUENCE [LARGE SCALE GENOMIC DNA]</scope>
</reference>
<organism evidence="2">
    <name type="scientific">uncultured bacterium</name>
    <name type="common">gcode 4</name>
    <dbReference type="NCBI Taxonomy" id="1234023"/>
    <lineage>
        <taxon>Bacteria</taxon>
        <taxon>environmental samples</taxon>
    </lineage>
</organism>
<dbReference type="SUPFAM" id="SSF109854">
    <property type="entry name" value="DinB/YfiT-like putative metalloenzymes"/>
    <property type="match status" value="1"/>
</dbReference>
<sequence>MEKRVVIEILEKGHKDFKKVIGELDSETLDSVQAIGKWPVRDVLAHITAWYLEFIREIDSFLIDKPIINLPSGDDAFNQREVRLRKDKKLEELLKEWEDSYKALIGKVESLSEDEWNHICTGHFWPDTKEEVGVQSLFATYQDSGTSHEGEHAREIKNFFDLWVTMKLVFKLASGISFLT</sequence>
<proteinExistence type="predicted"/>
<dbReference type="AlphaFoldDB" id="K1Z4Z9"/>
<comment type="caution">
    <text evidence="2">The sequence shown here is derived from an EMBL/GenBank/DDBJ whole genome shotgun (WGS) entry which is preliminary data.</text>
</comment>
<name>K1Z4Z9_9BACT</name>
<evidence type="ECO:0000259" key="1">
    <source>
        <dbReference type="Pfam" id="PF12867"/>
    </source>
</evidence>
<accession>K1Z4Z9</accession>
<dbReference type="InterPro" id="IPR034660">
    <property type="entry name" value="DinB/YfiT-like"/>
</dbReference>
<feature type="domain" description="DinB-like" evidence="1">
    <location>
        <begin position="10"/>
        <end position="139"/>
    </location>
</feature>
<dbReference type="EMBL" id="AMFJ01028896">
    <property type="protein sequence ID" value="EKD44361.1"/>
    <property type="molecule type" value="Genomic_DNA"/>
</dbReference>
<dbReference type="Gene3D" id="1.20.120.450">
    <property type="entry name" value="dinb family like domain"/>
    <property type="match status" value="1"/>
</dbReference>
<dbReference type="Pfam" id="PF12867">
    <property type="entry name" value="DinB_2"/>
    <property type="match status" value="1"/>
</dbReference>
<gene>
    <name evidence="2" type="ORF">ACD_71C00165G0005</name>
</gene>
<dbReference type="InterPro" id="IPR024775">
    <property type="entry name" value="DinB-like"/>
</dbReference>